<evidence type="ECO:0000256" key="4">
    <source>
        <dbReference type="ARBA" id="ARBA00022692"/>
    </source>
</evidence>
<organism evidence="9 10">
    <name type="scientific">Candidatus Acutalibacter ornithocaccae</name>
    <dbReference type="NCBI Taxonomy" id="2838416"/>
    <lineage>
        <taxon>Bacteria</taxon>
        <taxon>Bacillati</taxon>
        <taxon>Bacillota</taxon>
        <taxon>Clostridia</taxon>
        <taxon>Eubacteriales</taxon>
        <taxon>Acutalibacteraceae</taxon>
        <taxon>Acutalibacter</taxon>
    </lineage>
</organism>
<evidence type="ECO:0000313" key="9">
    <source>
        <dbReference type="EMBL" id="HJB37690.1"/>
    </source>
</evidence>
<evidence type="ECO:0000256" key="5">
    <source>
        <dbReference type="ARBA" id="ARBA00022989"/>
    </source>
</evidence>
<evidence type="ECO:0000256" key="6">
    <source>
        <dbReference type="ARBA" id="ARBA00023136"/>
    </source>
</evidence>
<dbReference type="InterPro" id="IPR017850">
    <property type="entry name" value="Alkaline_phosphatase_core_sf"/>
</dbReference>
<feature type="transmembrane region" description="Helical" evidence="7">
    <location>
        <begin position="70"/>
        <end position="92"/>
    </location>
</feature>
<evidence type="ECO:0000256" key="1">
    <source>
        <dbReference type="ARBA" id="ARBA00004651"/>
    </source>
</evidence>
<keyword evidence="3" id="KW-1003">Cell membrane</keyword>
<dbReference type="Proteomes" id="UP000824214">
    <property type="component" value="Unassembled WGS sequence"/>
</dbReference>
<feature type="transmembrane region" description="Helical" evidence="7">
    <location>
        <begin position="209"/>
        <end position="228"/>
    </location>
</feature>
<reference evidence="9" key="1">
    <citation type="journal article" date="2021" name="PeerJ">
        <title>Extensive microbial diversity within the chicken gut microbiome revealed by metagenomics and culture.</title>
        <authorList>
            <person name="Gilroy R."/>
            <person name="Ravi A."/>
            <person name="Getino M."/>
            <person name="Pursley I."/>
            <person name="Horton D.L."/>
            <person name="Alikhan N.F."/>
            <person name="Baker D."/>
            <person name="Gharbi K."/>
            <person name="Hall N."/>
            <person name="Watson M."/>
            <person name="Adriaenssens E.M."/>
            <person name="Foster-Nyarko E."/>
            <person name="Jarju S."/>
            <person name="Secka A."/>
            <person name="Antonio M."/>
            <person name="Oren A."/>
            <person name="Chaudhuri R.R."/>
            <person name="La Ragione R."/>
            <person name="Hildebrand F."/>
            <person name="Pallen M.J."/>
        </authorList>
    </citation>
    <scope>NUCLEOTIDE SEQUENCE</scope>
    <source>
        <strain evidence="9">ChiBcolR8-3208</strain>
    </source>
</reference>
<dbReference type="Gene3D" id="3.40.720.10">
    <property type="entry name" value="Alkaline Phosphatase, subunit A"/>
    <property type="match status" value="1"/>
</dbReference>
<evidence type="ECO:0000256" key="2">
    <source>
        <dbReference type="ARBA" id="ARBA00004936"/>
    </source>
</evidence>
<feature type="transmembrane region" description="Helical" evidence="7">
    <location>
        <begin position="104"/>
        <end position="123"/>
    </location>
</feature>
<evidence type="ECO:0000256" key="7">
    <source>
        <dbReference type="SAM" id="Phobius"/>
    </source>
</evidence>
<feature type="transmembrane region" description="Helical" evidence="7">
    <location>
        <begin position="248"/>
        <end position="272"/>
    </location>
</feature>
<keyword evidence="4 7" id="KW-0812">Transmembrane</keyword>
<evidence type="ECO:0000256" key="3">
    <source>
        <dbReference type="ARBA" id="ARBA00022475"/>
    </source>
</evidence>
<dbReference type="PANTHER" id="PTHR47371:SF3">
    <property type="entry name" value="PHOSPHOGLYCEROL TRANSFERASE I"/>
    <property type="match status" value="1"/>
</dbReference>
<feature type="transmembrane region" description="Helical" evidence="7">
    <location>
        <begin position="37"/>
        <end position="58"/>
    </location>
</feature>
<feature type="transmembrane region" description="Helical" evidence="7">
    <location>
        <begin position="135"/>
        <end position="152"/>
    </location>
</feature>
<keyword evidence="6 7" id="KW-0472">Membrane</keyword>
<dbReference type="GO" id="GO:0005886">
    <property type="term" value="C:plasma membrane"/>
    <property type="evidence" value="ECO:0007669"/>
    <property type="project" value="UniProtKB-SubCell"/>
</dbReference>
<dbReference type="SUPFAM" id="SSF53649">
    <property type="entry name" value="Alkaline phosphatase-like"/>
    <property type="match status" value="1"/>
</dbReference>
<gene>
    <name evidence="9" type="ORF">H9942_06435</name>
</gene>
<dbReference type="Pfam" id="PF00884">
    <property type="entry name" value="Sulfatase"/>
    <property type="match status" value="1"/>
</dbReference>
<evidence type="ECO:0000259" key="8">
    <source>
        <dbReference type="Pfam" id="PF00884"/>
    </source>
</evidence>
<evidence type="ECO:0000313" key="10">
    <source>
        <dbReference type="Proteomes" id="UP000824214"/>
    </source>
</evidence>
<protein>
    <submittedName>
        <fullName evidence="9">LTA synthase family protein</fullName>
    </submittedName>
</protein>
<proteinExistence type="predicted"/>
<dbReference type="PANTHER" id="PTHR47371">
    <property type="entry name" value="LIPOTEICHOIC ACID SYNTHASE"/>
    <property type="match status" value="1"/>
</dbReference>
<dbReference type="AlphaFoldDB" id="A0A9D2LYL9"/>
<feature type="transmembrane region" description="Helical" evidence="7">
    <location>
        <begin position="159"/>
        <end position="177"/>
    </location>
</feature>
<sequence>MGNDVKNAGQSPEGQNPALNKEKTFGIRLRASRWNTIAAAAVLVLAGFLFGWELVLHLQAEEPEMTNAAFAGYGVGFWLLSLATSLACLVELRLPGWVRRATSWVLLLLLPLGAFVAVDFINSTRILSFTFEKMLANYLCYLMVFAVIYAISRRVWVTALAGGLLFLIFGIANYFVVQFRGQPILPWDIQGFGTALTVSGGYTYKPTPLMTVVAMAYLLTVVVCVKLAPKEKPQRSLRLAERGVAAGVAAFLFVLLFPVNIMSALGISVWAWNQKTSSEITGITAGFFANIQYLMVEKPEGYSAAQVEEVSEEVSQLEEPEPVGDPQELPTIIAVMNESFTDMAATSDGNITLSQDNLPFLHSLQESGEVVWGTAYSSVYGGNTCNSEYEFLTGNTTAFLPSGSKPYQQYVDHEQTSLVSLLKDTYDYECIAIHPGQASAWERDDAYQYLGFDEFIDVSKFDVHRKLEHGLTSDISSYDQVIYEYEHRDKDKPLFLFNVTIQNHGGYEDEDYKTTVQVNEAPGEYPQAEQYLSLTKKSDEALEYLIDYFSQQEEPVVILFFGDHWPNLEQDFLSLLLGEDSNALSFENVMREYEVPFLIWANYDLEGEEIEAVSLNYLSGLLLRAAGLEGTDYTTFLENLRQTLPVITAMGVLDCDGNWYKNGDETPYDELLNEYNILEYNNAFGGNGKSMETFTLNIGFG</sequence>
<dbReference type="InterPro" id="IPR050448">
    <property type="entry name" value="OpgB/LTA_synthase_biosynth"/>
</dbReference>
<accession>A0A9D2LYL9</accession>
<comment type="caution">
    <text evidence="9">The sequence shown here is derived from an EMBL/GenBank/DDBJ whole genome shotgun (WGS) entry which is preliminary data.</text>
</comment>
<comment type="pathway">
    <text evidence="2">Cell wall biogenesis; lipoteichoic acid biosynthesis.</text>
</comment>
<reference evidence="9" key="2">
    <citation type="submission" date="2021-04" db="EMBL/GenBank/DDBJ databases">
        <authorList>
            <person name="Gilroy R."/>
        </authorList>
    </citation>
    <scope>NUCLEOTIDE SEQUENCE</scope>
    <source>
        <strain evidence="9">ChiBcolR8-3208</strain>
    </source>
</reference>
<dbReference type="EMBL" id="DWXZ01000133">
    <property type="protein sequence ID" value="HJB37690.1"/>
    <property type="molecule type" value="Genomic_DNA"/>
</dbReference>
<keyword evidence="5 7" id="KW-1133">Transmembrane helix</keyword>
<dbReference type="CDD" id="cd16015">
    <property type="entry name" value="LTA_synthase"/>
    <property type="match status" value="1"/>
</dbReference>
<dbReference type="InterPro" id="IPR000917">
    <property type="entry name" value="Sulfatase_N"/>
</dbReference>
<comment type="subcellular location">
    <subcellularLocation>
        <location evidence="1">Cell membrane</location>
        <topology evidence="1">Multi-pass membrane protein</topology>
    </subcellularLocation>
</comment>
<feature type="domain" description="Sulfatase N-terminal" evidence="8">
    <location>
        <begin position="330"/>
        <end position="626"/>
    </location>
</feature>
<name>A0A9D2LYL9_9FIRM</name>